<sequence length="198" mass="20847">MDASLLLSMAGFALAMSITPGPVNLVALSTGAQYGFCASLRHVVGATLGFILLLLLMGLGLGATLSQWPMAAGTLHWGGILFLCYMAWQLVMDGGRVERADGKPPAFLYGALMQWLNPKAWLAASMGMGAYGGAGGMGQVVSFTALYLVICLGSIACWAYAGSCLQEALLKPRRLRWFNRAMALLLMFSAACLGLAEG</sequence>
<evidence type="ECO:0000256" key="1">
    <source>
        <dbReference type="ARBA" id="ARBA00004651"/>
    </source>
</evidence>
<name>A0ABW0Y6F6_9GAMM</name>
<feature type="transmembrane region" description="Helical" evidence="6">
    <location>
        <begin position="145"/>
        <end position="165"/>
    </location>
</feature>
<evidence type="ECO:0000256" key="4">
    <source>
        <dbReference type="ARBA" id="ARBA00022989"/>
    </source>
</evidence>
<keyword evidence="5 6" id="KW-0472">Membrane</keyword>
<comment type="caution">
    <text evidence="7">The sequence shown here is derived from an EMBL/GenBank/DDBJ whole genome shotgun (WGS) entry which is preliminary data.</text>
</comment>
<evidence type="ECO:0000256" key="2">
    <source>
        <dbReference type="ARBA" id="ARBA00022475"/>
    </source>
</evidence>
<feature type="transmembrane region" description="Helical" evidence="6">
    <location>
        <begin position="70"/>
        <end position="88"/>
    </location>
</feature>
<gene>
    <name evidence="7" type="ORF">ACFPVW_00225</name>
</gene>
<dbReference type="Pfam" id="PF01810">
    <property type="entry name" value="LysE"/>
    <property type="match status" value="1"/>
</dbReference>
<dbReference type="PANTHER" id="PTHR30086:SF20">
    <property type="entry name" value="ARGININE EXPORTER PROTEIN ARGO-RELATED"/>
    <property type="match status" value="1"/>
</dbReference>
<evidence type="ECO:0000313" key="8">
    <source>
        <dbReference type="Proteomes" id="UP001596132"/>
    </source>
</evidence>
<accession>A0ABW0Y6F6</accession>
<evidence type="ECO:0000256" key="5">
    <source>
        <dbReference type="ARBA" id="ARBA00023136"/>
    </source>
</evidence>
<feature type="transmembrane region" description="Helical" evidence="6">
    <location>
        <begin position="43"/>
        <end position="63"/>
    </location>
</feature>
<reference evidence="8" key="1">
    <citation type="journal article" date="2019" name="Int. J. Syst. Evol. Microbiol.">
        <title>The Global Catalogue of Microorganisms (GCM) 10K type strain sequencing project: providing services to taxonomists for standard genome sequencing and annotation.</title>
        <authorList>
            <consortium name="The Broad Institute Genomics Platform"/>
            <consortium name="The Broad Institute Genome Sequencing Center for Infectious Disease"/>
            <person name="Wu L."/>
            <person name="Ma J."/>
        </authorList>
    </citation>
    <scope>NUCLEOTIDE SEQUENCE [LARGE SCALE GENOMIC DNA]</scope>
    <source>
        <strain evidence="8">KCTC 15012</strain>
    </source>
</reference>
<organism evidence="7 8">
    <name type="scientific">Aeromonas eucrenophila</name>
    <dbReference type="NCBI Taxonomy" id="649"/>
    <lineage>
        <taxon>Bacteria</taxon>
        <taxon>Pseudomonadati</taxon>
        <taxon>Pseudomonadota</taxon>
        <taxon>Gammaproteobacteria</taxon>
        <taxon>Aeromonadales</taxon>
        <taxon>Aeromonadaceae</taxon>
        <taxon>Aeromonas</taxon>
    </lineage>
</organism>
<evidence type="ECO:0000313" key="7">
    <source>
        <dbReference type="EMBL" id="MFC5704532.1"/>
    </source>
</evidence>
<keyword evidence="3 6" id="KW-0812">Transmembrane</keyword>
<protein>
    <submittedName>
        <fullName evidence="7">LysE family translocator</fullName>
    </submittedName>
</protein>
<keyword evidence="4 6" id="KW-1133">Transmembrane helix</keyword>
<proteinExistence type="predicted"/>
<feature type="transmembrane region" description="Helical" evidence="6">
    <location>
        <begin position="177"/>
        <end position="196"/>
    </location>
</feature>
<dbReference type="Proteomes" id="UP001596132">
    <property type="component" value="Unassembled WGS sequence"/>
</dbReference>
<evidence type="ECO:0000256" key="3">
    <source>
        <dbReference type="ARBA" id="ARBA00022692"/>
    </source>
</evidence>
<dbReference type="PANTHER" id="PTHR30086">
    <property type="entry name" value="ARGININE EXPORTER PROTEIN ARGO"/>
    <property type="match status" value="1"/>
</dbReference>
<dbReference type="InterPro" id="IPR001123">
    <property type="entry name" value="LeuE-type"/>
</dbReference>
<evidence type="ECO:0000256" key="6">
    <source>
        <dbReference type="SAM" id="Phobius"/>
    </source>
</evidence>
<dbReference type="RefSeq" id="WP_231553647.1">
    <property type="nucleotide sequence ID" value="NZ_CDDF01000013.1"/>
</dbReference>
<keyword evidence="8" id="KW-1185">Reference proteome</keyword>
<keyword evidence="2" id="KW-1003">Cell membrane</keyword>
<comment type="subcellular location">
    <subcellularLocation>
        <location evidence="1">Cell membrane</location>
        <topology evidence="1">Multi-pass membrane protein</topology>
    </subcellularLocation>
</comment>
<dbReference type="EMBL" id="JBHSPP010000001">
    <property type="protein sequence ID" value="MFC5704532.1"/>
    <property type="molecule type" value="Genomic_DNA"/>
</dbReference>